<dbReference type="EMBL" id="JAIXNE010000006">
    <property type="protein sequence ID" value="MCA6078501.1"/>
    <property type="molecule type" value="Genomic_DNA"/>
</dbReference>
<sequence length="440" mass="48321">MVSKRITVGFLVLFSGLSCQWSFGQASPVAVNDNVVLDEDTNIQISAFSNDTDPDGDLDPSSLIIISDASNGITSVDPLTGIITYVPNLNYFGVDQIVYQISDQAVPANTAEATINIIVNPVNDAPTSADNTVFTDEDVTYNFMADDILYNDVDGDCFNGFIIVTPLNPDIGELFYNGNPVALNTLYFEPDLLSFVPDPGISGVTEFDFRVVDDQGTQSIDYTMTIVIKDVNDLPSSADIEITMDANTVYTFASNQLIYSDPEGDLFAGFIITQLPSDGQLLYNDVVANTNTLYTDFSLVSFEPATDESGMPYTTFLFIVRDDRGGDSEDYTVTINVRELPAQEPPTLIISEGFSPNADFINDYWHIEGIDFYKNNEVVIYNRWGNPVRTIEGYSNESNPWRGESDHSAFGTKVPVGSYFYVIKLGDGSAPIQGYVVLNQ</sequence>
<protein>
    <submittedName>
        <fullName evidence="2">Tandem-95 repeat protein</fullName>
    </submittedName>
</protein>
<comment type="caution">
    <text evidence="2">The sequence shown here is derived from an EMBL/GenBank/DDBJ whole genome shotgun (WGS) entry which is preliminary data.</text>
</comment>
<feature type="signal peptide" evidence="1">
    <location>
        <begin position="1"/>
        <end position="26"/>
    </location>
</feature>
<evidence type="ECO:0000313" key="3">
    <source>
        <dbReference type="Proteomes" id="UP001139409"/>
    </source>
</evidence>
<dbReference type="Gene3D" id="2.60.40.3440">
    <property type="match status" value="1"/>
</dbReference>
<dbReference type="InterPro" id="IPR026341">
    <property type="entry name" value="T9SS_type_B"/>
</dbReference>
<evidence type="ECO:0000256" key="1">
    <source>
        <dbReference type="SAM" id="SignalP"/>
    </source>
</evidence>
<reference evidence="2" key="1">
    <citation type="submission" date="2021-09" db="EMBL/GenBank/DDBJ databases">
        <title>Fulvivirga sp. isolated from coastal sediment.</title>
        <authorList>
            <person name="Yu H."/>
        </authorList>
    </citation>
    <scope>NUCLEOTIDE SEQUENCE</scope>
    <source>
        <strain evidence="2">1062</strain>
    </source>
</reference>
<dbReference type="Pfam" id="PF17963">
    <property type="entry name" value="Big_9"/>
    <property type="match status" value="2"/>
</dbReference>
<proteinExistence type="predicted"/>
<gene>
    <name evidence="2" type="ORF">LDX50_26745</name>
</gene>
<keyword evidence="1" id="KW-0732">Signal</keyword>
<dbReference type="RefSeq" id="WP_225699359.1">
    <property type="nucleotide sequence ID" value="NZ_JAIXNE010000006.1"/>
</dbReference>
<keyword evidence="3" id="KW-1185">Reference proteome</keyword>
<organism evidence="2 3">
    <name type="scientific">Fulvivirga sedimenti</name>
    <dbReference type="NCBI Taxonomy" id="2879465"/>
    <lineage>
        <taxon>Bacteria</taxon>
        <taxon>Pseudomonadati</taxon>
        <taxon>Bacteroidota</taxon>
        <taxon>Cytophagia</taxon>
        <taxon>Cytophagales</taxon>
        <taxon>Fulvivirgaceae</taxon>
        <taxon>Fulvivirga</taxon>
    </lineage>
</organism>
<dbReference type="PROSITE" id="PS51257">
    <property type="entry name" value="PROKAR_LIPOPROTEIN"/>
    <property type="match status" value="1"/>
</dbReference>
<accession>A0A9X1HV69</accession>
<dbReference type="CDD" id="cd11304">
    <property type="entry name" value="Cadherin_repeat"/>
    <property type="match status" value="1"/>
</dbReference>
<feature type="chain" id="PRO_5040729155" evidence="1">
    <location>
        <begin position="27"/>
        <end position="440"/>
    </location>
</feature>
<dbReference type="Pfam" id="PF13585">
    <property type="entry name" value="CHU_C"/>
    <property type="match status" value="1"/>
</dbReference>
<dbReference type="Proteomes" id="UP001139409">
    <property type="component" value="Unassembled WGS sequence"/>
</dbReference>
<dbReference type="AlphaFoldDB" id="A0A9X1HV69"/>
<dbReference type="NCBIfam" id="TIGR04131">
    <property type="entry name" value="Bac_Flav_CTERM"/>
    <property type="match status" value="1"/>
</dbReference>
<name>A0A9X1HV69_9BACT</name>
<evidence type="ECO:0000313" key="2">
    <source>
        <dbReference type="EMBL" id="MCA6078501.1"/>
    </source>
</evidence>
<dbReference type="NCBIfam" id="NF012211">
    <property type="entry name" value="tand_rpt_95"/>
    <property type="match status" value="1"/>
</dbReference>